<accession>A0ABQ7GS83</accession>
<proteinExistence type="predicted"/>
<dbReference type="Proteomes" id="UP000815325">
    <property type="component" value="Unassembled WGS sequence"/>
</dbReference>
<dbReference type="EMBL" id="MU069615">
    <property type="protein sequence ID" value="KAF5837464.1"/>
    <property type="molecule type" value="Genomic_DNA"/>
</dbReference>
<organism evidence="1 2">
    <name type="scientific">Dunaliella salina</name>
    <name type="common">Green alga</name>
    <name type="synonym">Protococcus salinus</name>
    <dbReference type="NCBI Taxonomy" id="3046"/>
    <lineage>
        <taxon>Eukaryota</taxon>
        <taxon>Viridiplantae</taxon>
        <taxon>Chlorophyta</taxon>
        <taxon>core chlorophytes</taxon>
        <taxon>Chlorophyceae</taxon>
        <taxon>CS clade</taxon>
        <taxon>Chlamydomonadales</taxon>
        <taxon>Dunaliellaceae</taxon>
        <taxon>Dunaliella</taxon>
    </lineage>
</organism>
<reference evidence="1" key="1">
    <citation type="submission" date="2017-08" db="EMBL/GenBank/DDBJ databases">
        <authorList>
            <person name="Polle J.E."/>
            <person name="Barry K."/>
            <person name="Cushman J."/>
            <person name="Schmutz J."/>
            <person name="Tran D."/>
            <person name="Hathwaick L.T."/>
            <person name="Yim W.C."/>
            <person name="Jenkins J."/>
            <person name="Mckie-Krisberg Z.M."/>
            <person name="Prochnik S."/>
            <person name="Lindquist E."/>
            <person name="Dockter R.B."/>
            <person name="Adam C."/>
            <person name="Molina H."/>
            <person name="Bunkerborg J."/>
            <person name="Jin E."/>
            <person name="Buchheim M."/>
            <person name="Magnuson J."/>
        </authorList>
    </citation>
    <scope>NUCLEOTIDE SEQUENCE</scope>
    <source>
        <strain evidence="1">CCAP 19/18</strain>
    </source>
</reference>
<keyword evidence="2" id="KW-1185">Reference proteome</keyword>
<comment type="caution">
    <text evidence="1">The sequence shown here is derived from an EMBL/GenBank/DDBJ whole genome shotgun (WGS) entry which is preliminary data.</text>
</comment>
<evidence type="ECO:0000313" key="2">
    <source>
        <dbReference type="Proteomes" id="UP000815325"/>
    </source>
</evidence>
<gene>
    <name evidence="1" type="ORF">DUNSADRAFT_4380</name>
</gene>
<sequence>MSNTSTPRSGLEFVAYSLKQVQQGDGEGQQDQRPVCCDQLRCAMSTSAGCRWKGPEKTPCQGGRAEGRWVLVGQKKCKKKMLT</sequence>
<name>A0ABQ7GS83_DUNSA</name>
<protein>
    <submittedName>
        <fullName evidence="1">Uncharacterized protein</fullName>
    </submittedName>
</protein>
<evidence type="ECO:0000313" key="1">
    <source>
        <dbReference type="EMBL" id="KAF5837464.1"/>
    </source>
</evidence>